<proteinExistence type="predicted"/>
<reference evidence="1" key="2">
    <citation type="journal article" date="2023" name="Proc. Natl. Acad. Sci. U.S.A.">
        <title>A global phylogenomic analysis of the shiitake genus Lentinula.</title>
        <authorList>
            <person name="Sierra-Patev S."/>
            <person name="Min B."/>
            <person name="Naranjo-Ortiz M."/>
            <person name="Looney B."/>
            <person name="Konkel Z."/>
            <person name="Slot J.C."/>
            <person name="Sakamoto Y."/>
            <person name="Steenwyk J.L."/>
            <person name="Rokas A."/>
            <person name="Carro J."/>
            <person name="Camarero S."/>
            <person name="Ferreira P."/>
            <person name="Molpeceres G."/>
            <person name="Ruiz-Duenas F.J."/>
            <person name="Serrano A."/>
            <person name="Henrissat B."/>
            <person name="Drula E."/>
            <person name="Hughes K.W."/>
            <person name="Mata J.L."/>
            <person name="Ishikawa N.K."/>
            <person name="Vargas-Isla R."/>
            <person name="Ushijima S."/>
            <person name="Smith C.A."/>
            <person name="Donoghue J."/>
            <person name="Ahrendt S."/>
            <person name="Andreopoulos W."/>
            <person name="He G."/>
            <person name="LaButti K."/>
            <person name="Lipzen A."/>
            <person name="Ng V."/>
            <person name="Riley R."/>
            <person name="Sandor L."/>
            <person name="Barry K."/>
            <person name="Martinez A.T."/>
            <person name="Xiao Y."/>
            <person name="Gibbons J.G."/>
            <person name="Terashima K."/>
            <person name="Grigoriev I.V."/>
            <person name="Hibbett D."/>
        </authorList>
    </citation>
    <scope>NUCLEOTIDE SEQUENCE</scope>
    <source>
        <strain evidence="1">Sp2 HRB7682 ss15</strain>
    </source>
</reference>
<dbReference type="AlphaFoldDB" id="A0A9W9A7E2"/>
<organism evidence="1 2">
    <name type="scientific">Lentinula lateritia</name>
    <dbReference type="NCBI Taxonomy" id="40482"/>
    <lineage>
        <taxon>Eukaryota</taxon>
        <taxon>Fungi</taxon>
        <taxon>Dikarya</taxon>
        <taxon>Basidiomycota</taxon>
        <taxon>Agaricomycotina</taxon>
        <taxon>Agaricomycetes</taxon>
        <taxon>Agaricomycetidae</taxon>
        <taxon>Agaricales</taxon>
        <taxon>Marasmiineae</taxon>
        <taxon>Omphalotaceae</taxon>
        <taxon>Lentinula</taxon>
    </lineage>
</organism>
<reference evidence="1" key="1">
    <citation type="submission" date="2022-08" db="EMBL/GenBank/DDBJ databases">
        <authorList>
            <consortium name="DOE Joint Genome Institute"/>
            <person name="Min B."/>
            <person name="Riley R."/>
            <person name="Sierra-Patev S."/>
            <person name="Naranjo-Ortiz M."/>
            <person name="Looney B."/>
            <person name="Konkel Z."/>
            <person name="Slot J.C."/>
            <person name="Sakamoto Y."/>
            <person name="Steenwyk J.L."/>
            <person name="Rokas A."/>
            <person name="Carro J."/>
            <person name="Camarero S."/>
            <person name="Ferreira P."/>
            <person name="Molpeceres G."/>
            <person name="Ruiz-Duenas F.J."/>
            <person name="Serrano A."/>
            <person name="Henrissat B."/>
            <person name="Drula E."/>
            <person name="Hughes K.W."/>
            <person name="Mata J.L."/>
            <person name="Ishikawa N.K."/>
            <person name="Vargas-Isla R."/>
            <person name="Ushijima S."/>
            <person name="Smith C.A."/>
            <person name="Ahrendt S."/>
            <person name="Andreopoulos W."/>
            <person name="He G."/>
            <person name="Labutti K."/>
            <person name="Lipzen A."/>
            <person name="Ng V."/>
            <person name="Sandor L."/>
            <person name="Barry K."/>
            <person name="Martinez A.T."/>
            <person name="Xiao Y."/>
            <person name="Gibbons J.G."/>
            <person name="Terashima K."/>
            <person name="Hibbett D.S."/>
            <person name="Grigoriev I.V."/>
        </authorList>
    </citation>
    <scope>NUCLEOTIDE SEQUENCE</scope>
    <source>
        <strain evidence="1">Sp2 HRB7682 ss15</strain>
    </source>
</reference>
<comment type="caution">
    <text evidence="1">The sequence shown here is derived from an EMBL/GenBank/DDBJ whole genome shotgun (WGS) entry which is preliminary data.</text>
</comment>
<sequence>MGSSILTAKRFELPELSISDINWLSRQILHKSMNLRYTYEACLKEPVSPTRLVLFKKNPEQFGPIYDEIRLDMTCTTRHSEWNLAVSKVLAQKARSVTSSSSGSSDSVVIVDWERLFANRIDRIISDARKLKINPVSNKLSKAKRATLLTKFRRRKRITSVMITQCQAVSDEEGIGFWTYIEQSLDILTYHGMSDEEPDEDDNKEPFKCVFGLDFRHPAFNSLFQHVDETPALYPDFFPPTGAKRIKRIFTHISVTRAPAPQVPASFFREGYDHQQYNTIDPTVGPSRYLHCLNDSSSPLICPRQRKVEQATGA</sequence>
<evidence type="ECO:0000313" key="2">
    <source>
        <dbReference type="Proteomes" id="UP001150238"/>
    </source>
</evidence>
<name>A0A9W9A7E2_9AGAR</name>
<evidence type="ECO:0000313" key="1">
    <source>
        <dbReference type="EMBL" id="KAJ4476332.1"/>
    </source>
</evidence>
<gene>
    <name evidence="1" type="ORF">C8J55DRAFT_116175</name>
</gene>
<dbReference type="Proteomes" id="UP001150238">
    <property type="component" value="Unassembled WGS sequence"/>
</dbReference>
<dbReference type="EMBL" id="JANVFS010000020">
    <property type="protein sequence ID" value="KAJ4476332.1"/>
    <property type="molecule type" value="Genomic_DNA"/>
</dbReference>
<accession>A0A9W9A7E2</accession>
<protein>
    <submittedName>
        <fullName evidence="1">Uncharacterized protein</fullName>
    </submittedName>
</protein>